<feature type="compositionally biased region" description="Basic and acidic residues" evidence="1">
    <location>
        <begin position="19"/>
        <end position="32"/>
    </location>
</feature>
<evidence type="ECO:0000313" key="4">
    <source>
        <dbReference type="WBParaSite" id="NBR_0001393601-mRNA-1"/>
    </source>
</evidence>
<sequence length="120" mass="13232">MELERICFLSGIISSAPLARREGTEDDRHGDQTIDIGVDNENINNDSEGMNCTCRSVNRVTDIGNVPLPLGTSQISSEVKQNSRISLNPVAVVLKTLIAVRKQSSEKVDRRRARHETTVS</sequence>
<organism evidence="4">
    <name type="scientific">Nippostrongylus brasiliensis</name>
    <name type="common">Rat hookworm</name>
    <dbReference type="NCBI Taxonomy" id="27835"/>
    <lineage>
        <taxon>Eukaryota</taxon>
        <taxon>Metazoa</taxon>
        <taxon>Ecdysozoa</taxon>
        <taxon>Nematoda</taxon>
        <taxon>Chromadorea</taxon>
        <taxon>Rhabditida</taxon>
        <taxon>Rhabditina</taxon>
        <taxon>Rhabditomorpha</taxon>
        <taxon>Strongyloidea</taxon>
        <taxon>Heligmosomidae</taxon>
        <taxon>Nippostrongylus</taxon>
    </lineage>
</organism>
<evidence type="ECO:0000313" key="3">
    <source>
        <dbReference type="Proteomes" id="UP000271162"/>
    </source>
</evidence>
<name>A0A0N4YBR9_NIPBR</name>
<reference evidence="4" key="1">
    <citation type="submission" date="2017-02" db="UniProtKB">
        <authorList>
            <consortium name="WormBaseParasite"/>
        </authorList>
    </citation>
    <scope>IDENTIFICATION</scope>
</reference>
<dbReference type="AlphaFoldDB" id="A0A0N4YBR9"/>
<feature type="region of interest" description="Disordered" evidence="1">
    <location>
        <begin position="19"/>
        <end position="42"/>
    </location>
</feature>
<gene>
    <name evidence="2" type="ORF">NBR_LOCUS13937</name>
</gene>
<protein>
    <submittedName>
        <fullName evidence="2 4">Uncharacterized protein</fullName>
    </submittedName>
</protein>
<accession>A0A0N4YBR9</accession>
<dbReference type="WBParaSite" id="NBR_0001393601-mRNA-1">
    <property type="protein sequence ID" value="NBR_0001393601-mRNA-1"/>
    <property type="gene ID" value="NBR_0001393601"/>
</dbReference>
<keyword evidence="3" id="KW-1185">Reference proteome</keyword>
<dbReference type="Proteomes" id="UP000271162">
    <property type="component" value="Unassembled WGS sequence"/>
</dbReference>
<dbReference type="EMBL" id="UYSL01021195">
    <property type="protein sequence ID" value="VDL77526.1"/>
    <property type="molecule type" value="Genomic_DNA"/>
</dbReference>
<evidence type="ECO:0000313" key="2">
    <source>
        <dbReference type="EMBL" id="VDL77526.1"/>
    </source>
</evidence>
<reference evidence="2 3" key="2">
    <citation type="submission" date="2018-11" db="EMBL/GenBank/DDBJ databases">
        <authorList>
            <consortium name="Pathogen Informatics"/>
        </authorList>
    </citation>
    <scope>NUCLEOTIDE SEQUENCE [LARGE SCALE GENOMIC DNA]</scope>
</reference>
<proteinExistence type="predicted"/>
<evidence type="ECO:0000256" key="1">
    <source>
        <dbReference type="SAM" id="MobiDB-lite"/>
    </source>
</evidence>